<feature type="region of interest" description="Disordered" evidence="1">
    <location>
        <begin position="266"/>
        <end position="299"/>
    </location>
</feature>
<proteinExistence type="predicted"/>
<organism evidence="2 3">
    <name type="scientific">Microbotryum saponariae</name>
    <dbReference type="NCBI Taxonomy" id="289078"/>
    <lineage>
        <taxon>Eukaryota</taxon>
        <taxon>Fungi</taxon>
        <taxon>Dikarya</taxon>
        <taxon>Basidiomycota</taxon>
        <taxon>Pucciniomycotina</taxon>
        <taxon>Microbotryomycetes</taxon>
        <taxon>Microbotryales</taxon>
        <taxon>Microbotryaceae</taxon>
        <taxon>Microbotryum</taxon>
    </lineage>
</organism>
<dbReference type="STRING" id="289078.A0A2X0KX50"/>
<accession>A0A2X0KX50</accession>
<evidence type="ECO:0000313" key="3">
    <source>
        <dbReference type="Proteomes" id="UP000249723"/>
    </source>
</evidence>
<gene>
    <name evidence="2" type="ORF">BZ3500_MVSOF-1268-A1-R1_CHR7-1G09279</name>
</gene>
<reference evidence="3" key="1">
    <citation type="submission" date="2016-10" db="EMBL/GenBank/DDBJ databases">
        <authorList>
            <person name="Jeantristanb JTB J.-T."/>
            <person name="Ricardo R."/>
        </authorList>
    </citation>
    <scope>NUCLEOTIDE SEQUENCE [LARGE SCALE GENOMIC DNA]</scope>
</reference>
<protein>
    <submittedName>
        <fullName evidence="2">BZ3500_MvSof-1268-A1-R1_Chr7-1g09279 protein</fullName>
    </submittedName>
</protein>
<name>A0A2X0KX50_9BASI</name>
<evidence type="ECO:0000256" key="1">
    <source>
        <dbReference type="SAM" id="MobiDB-lite"/>
    </source>
</evidence>
<evidence type="ECO:0000313" key="2">
    <source>
        <dbReference type="EMBL" id="SDA03146.1"/>
    </source>
</evidence>
<dbReference type="EMBL" id="FMWP01000127">
    <property type="protein sequence ID" value="SDA03146.1"/>
    <property type="molecule type" value="Genomic_DNA"/>
</dbReference>
<keyword evidence="3" id="KW-1185">Reference proteome</keyword>
<sequence>MSSTAAPPDAPIQVLLDDVLEIPDEQFAAMSPVAEFIVGELLAFEFTRPDLTATLAVSEFEPTFHEHQIRPDSNARVLFNKAHNLRELYASGYRSIEVRSPCTSIVEHMPIGSEAFWQHLDSVEQLKSTISDNVDWLSNVEVNDKRDAAYIKLASALLVAFRTPSLQSRKVAHHSTESLGLVSNIVIQELFPTQASSGVFTNRNSRSQARIFFLNGHRVVSCLDTYNSSMQTVEPPAGFGFDGHTCFKGVLVASLAPIRKGLAHAGEERGINADGGSGADKRSGSSQGPSGRLSKRTRR</sequence>
<dbReference type="Proteomes" id="UP000249723">
    <property type="component" value="Unassembled WGS sequence"/>
</dbReference>
<dbReference type="AlphaFoldDB" id="A0A2X0KX50"/>